<protein>
    <submittedName>
        <fullName evidence="1">Uncharacterized protein</fullName>
    </submittedName>
</protein>
<sequence length="100" mass="11218">MRKSGKNSLFWFLIHLPTLVFELFPKCWLTHLRFSVLCLSWATIFLRSVSRFRTLADGGHSRPVQQCTSRRTDSGNHPILNGLLGMLPALGGTLLSASCM</sequence>
<organism evidence="1 2">
    <name type="scientific">Ramazzottius varieornatus</name>
    <name type="common">Water bear</name>
    <name type="synonym">Tardigrade</name>
    <dbReference type="NCBI Taxonomy" id="947166"/>
    <lineage>
        <taxon>Eukaryota</taxon>
        <taxon>Metazoa</taxon>
        <taxon>Ecdysozoa</taxon>
        <taxon>Tardigrada</taxon>
        <taxon>Eutardigrada</taxon>
        <taxon>Parachela</taxon>
        <taxon>Hypsibioidea</taxon>
        <taxon>Ramazzottiidae</taxon>
        <taxon>Ramazzottius</taxon>
    </lineage>
</organism>
<keyword evidence="2" id="KW-1185">Reference proteome</keyword>
<evidence type="ECO:0000313" key="2">
    <source>
        <dbReference type="Proteomes" id="UP000186922"/>
    </source>
</evidence>
<dbReference type="Proteomes" id="UP000186922">
    <property type="component" value="Unassembled WGS sequence"/>
</dbReference>
<dbReference type="AlphaFoldDB" id="A0A1D1VDZ0"/>
<dbReference type="EMBL" id="BDGG01000004">
    <property type="protein sequence ID" value="GAU97957.1"/>
    <property type="molecule type" value="Genomic_DNA"/>
</dbReference>
<gene>
    <name evidence="1" type="primary">RvY_09172-1</name>
    <name evidence="1" type="synonym">RvY_09172.1</name>
    <name evidence="1" type="ORF">RvY_09172</name>
</gene>
<name>A0A1D1VDZ0_RAMVA</name>
<reference evidence="1 2" key="1">
    <citation type="journal article" date="2016" name="Nat. Commun.">
        <title>Extremotolerant tardigrade genome and improved radiotolerance of human cultured cells by tardigrade-unique protein.</title>
        <authorList>
            <person name="Hashimoto T."/>
            <person name="Horikawa D.D."/>
            <person name="Saito Y."/>
            <person name="Kuwahara H."/>
            <person name="Kozuka-Hata H."/>
            <person name="Shin-I T."/>
            <person name="Minakuchi Y."/>
            <person name="Ohishi K."/>
            <person name="Motoyama A."/>
            <person name="Aizu T."/>
            <person name="Enomoto A."/>
            <person name="Kondo K."/>
            <person name="Tanaka S."/>
            <person name="Hara Y."/>
            <person name="Koshikawa S."/>
            <person name="Sagara H."/>
            <person name="Miura T."/>
            <person name="Yokobori S."/>
            <person name="Miyagawa K."/>
            <person name="Suzuki Y."/>
            <person name="Kubo T."/>
            <person name="Oyama M."/>
            <person name="Kohara Y."/>
            <person name="Fujiyama A."/>
            <person name="Arakawa K."/>
            <person name="Katayama T."/>
            <person name="Toyoda A."/>
            <person name="Kunieda T."/>
        </authorList>
    </citation>
    <scope>NUCLEOTIDE SEQUENCE [LARGE SCALE GENOMIC DNA]</scope>
    <source>
        <strain evidence="1 2">YOKOZUNA-1</strain>
    </source>
</reference>
<comment type="caution">
    <text evidence="1">The sequence shown here is derived from an EMBL/GenBank/DDBJ whole genome shotgun (WGS) entry which is preliminary data.</text>
</comment>
<evidence type="ECO:0000313" key="1">
    <source>
        <dbReference type="EMBL" id="GAU97957.1"/>
    </source>
</evidence>
<accession>A0A1D1VDZ0</accession>
<proteinExistence type="predicted"/>